<feature type="compositionally biased region" description="Basic residues" evidence="1">
    <location>
        <begin position="69"/>
        <end position="78"/>
    </location>
</feature>
<evidence type="ECO:0000313" key="3">
    <source>
        <dbReference type="Proteomes" id="UP000286931"/>
    </source>
</evidence>
<feature type="region of interest" description="Disordered" evidence="1">
    <location>
        <begin position="1"/>
        <end position="89"/>
    </location>
</feature>
<dbReference type="AlphaFoldDB" id="A0A401YEQ6"/>
<proteinExistence type="predicted"/>
<feature type="compositionally biased region" description="Basic and acidic residues" evidence="1">
    <location>
        <begin position="79"/>
        <end position="89"/>
    </location>
</feature>
<keyword evidence="3" id="KW-1185">Reference proteome</keyword>
<comment type="caution">
    <text evidence="2">The sequence shown here is derived from an EMBL/GenBank/DDBJ whole genome shotgun (WGS) entry which is preliminary data.</text>
</comment>
<dbReference type="OrthoDB" id="4286833at2"/>
<accession>A0A401YEQ6</accession>
<evidence type="ECO:0000256" key="1">
    <source>
        <dbReference type="SAM" id="MobiDB-lite"/>
    </source>
</evidence>
<sequence>MTDGAGDRYSIRIGGDASGPVVAGHDIHIETARSEPSAARVDEPSGDTQTNTAEDHATVYAVMDGEQHIHHHHPRAHPHAHEDGPEPTG</sequence>
<organism evidence="2 3">
    <name type="scientific">Embleya hyalina</name>
    <dbReference type="NCBI Taxonomy" id="516124"/>
    <lineage>
        <taxon>Bacteria</taxon>
        <taxon>Bacillati</taxon>
        <taxon>Actinomycetota</taxon>
        <taxon>Actinomycetes</taxon>
        <taxon>Kitasatosporales</taxon>
        <taxon>Streptomycetaceae</taxon>
        <taxon>Embleya</taxon>
    </lineage>
</organism>
<gene>
    <name evidence="2" type="ORF">EHYA_00734</name>
</gene>
<dbReference type="EMBL" id="BIFH01000013">
    <property type="protein sequence ID" value="GCD93091.1"/>
    <property type="molecule type" value="Genomic_DNA"/>
</dbReference>
<dbReference type="RefSeq" id="WP_126635367.1">
    <property type="nucleotide sequence ID" value="NZ_BIFH01000013.1"/>
</dbReference>
<dbReference type="Proteomes" id="UP000286931">
    <property type="component" value="Unassembled WGS sequence"/>
</dbReference>
<protein>
    <submittedName>
        <fullName evidence="2">Uncharacterized protein</fullName>
    </submittedName>
</protein>
<reference evidence="2 3" key="1">
    <citation type="submission" date="2018-12" db="EMBL/GenBank/DDBJ databases">
        <title>Draft genome sequence of Embleya hyalina NBRC 13850T.</title>
        <authorList>
            <person name="Komaki H."/>
            <person name="Hosoyama A."/>
            <person name="Kimura A."/>
            <person name="Ichikawa N."/>
            <person name="Tamura T."/>
        </authorList>
    </citation>
    <scope>NUCLEOTIDE SEQUENCE [LARGE SCALE GENOMIC DNA]</scope>
    <source>
        <strain evidence="2 3">NBRC 13850</strain>
    </source>
</reference>
<name>A0A401YEQ6_9ACTN</name>
<evidence type="ECO:0000313" key="2">
    <source>
        <dbReference type="EMBL" id="GCD93091.1"/>
    </source>
</evidence>
<feature type="compositionally biased region" description="Basic and acidic residues" evidence="1">
    <location>
        <begin position="1"/>
        <end position="10"/>
    </location>
</feature>